<organism evidence="2 3">
    <name type="scientific">Candidatus Muproteobacteria bacterium RBG_16_65_31</name>
    <dbReference type="NCBI Taxonomy" id="1817759"/>
    <lineage>
        <taxon>Bacteria</taxon>
        <taxon>Pseudomonadati</taxon>
        <taxon>Pseudomonadota</taxon>
        <taxon>Candidatus Muproteobacteria</taxon>
    </lineage>
</organism>
<gene>
    <name evidence="2" type="ORF">A2V92_00145</name>
</gene>
<sequence length="641" mass="68124">MNFLDSGLRRNDESVLDQSILNAGIILIHGVILVAALAGAAPAAAFQFESAGGETSGSFDTTVSYGASMRAQGRDPSLVGITNGGTARSVNEDDGNLNYDKGDIISSIVKATHELDLKYRNYGLFIRGSYFYDWINSDRDFLGPTGKDRLDGDVTLLDAYVRGTFNPESKPLDLRLGSQVVNWGESTFIPNGLNIVNPVDVTKLRAPGAELKEGLIPSTMLWASQQVTSNVAIEGLVLTNWDKTKIDPRSSYFSTTDALSDDGDKLYIGSGRRVDQHLPPGTYNVDANAAVWAPRSADRNPKDSGQFGLAMRLFAPEWNNTELGVYAMRYHSRTPFLSAYRGGATVAASAGIGGCTTPNYGYLITQALGAPVGSLCTAPATYFADYPENIRLYGLSFNTPGPAGIALQGEWSYRPNQPVQLATTELVLAAGGLANNVTGGTVAAASVPIGTEITGYRRVKAHQVQLSATKAFGPTLGSEQFTLVGELGYVNQELPPDLLFAGPGVVLPAVGSSTATTSGSTQPNMEGYATRKSSGYRLVGRLDYPNAIGAATVSPRIAYAHDVNGVSATFNEGVKAATLGVGLNYKQNWQADIAYTWFWGGRTYYGTDTGAVPSGQSPDYATGANPLKDRDFVALSVSYSF</sequence>
<feature type="transmembrane region" description="Helical" evidence="1">
    <location>
        <begin position="20"/>
        <end position="41"/>
    </location>
</feature>
<dbReference type="Proteomes" id="UP000179344">
    <property type="component" value="Unassembled WGS sequence"/>
</dbReference>
<keyword evidence="1" id="KW-0472">Membrane</keyword>
<dbReference type="InterPro" id="IPR010727">
    <property type="entry name" value="DUF1302"/>
</dbReference>
<evidence type="ECO:0000313" key="2">
    <source>
        <dbReference type="EMBL" id="OGI42458.1"/>
    </source>
</evidence>
<keyword evidence="1" id="KW-0812">Transmembrane</keyword>
<dbReference type="AlphaFoldDB" id="A0A1F6TBD9"/>
<comment type="caution">
    <text evidence="2">The sequence shown here is derived from an EMBL/GenBank/DDBJ whole genome shotgun (WGS) entry which is preliminary data.</text>
</comment>
<evidence type="ECO:0008006" key="4">
    <source>
        <dbReference type="Google" id="ProtNLM"/>
    </source>
</evidence>
<dbReference type="Pfam" id="PF06980">
    <property type="entry name" value="DUF1302"/>
    <property type="match status" value="1"/>
</dbReference>
<keyword evidence="1" id="KW-1133">Transmembrane helix</keyword>
<dbReference type="EMBL" id="MFST01000151">
    <property type="protein sequence ID" value="OGI42458.1"/>
    <property type="molecule type" value="Genomic_DNA"/>
</dbReference>
<accession>A0A1F6TBD9</accession>
<evidence type="ECO:0000256" key="1">
    <source>
        <dbReference type="SAM" id="Phobius"/>
    </source>
</evidence>
<reference evidence="2 3" key="1">
    <citation type="journal article" date="2016" name="Nat. Commun.">
        <title>Thousands of microbial genomes shed light on interconnected biogeochemical processes in an aquifer system.</title>
        <authorList>
            <person name="Anantharaman K."/>
            <person name="Brown C.T."/>
            <person name="Hug L.A."/>
            <person name="Sharon I."/>
            <person name="Castelle C.J."/>
            <person name="Probst A.J."/>
            <person name="Thomas B.C."/>
            <person name="Singh A."/>
            <person name="Wilkins M.J."/>
            <person name="Karaoz U."/>
            <person name="Brodie E.L."/>
            <person name="Williams K.H."/>
            <person name="Hubbard S.S."/>
            <person name="Banfield J.F."/>
        </authorList>
    </citation>
    <scope>NUCLEOTIDE SEQUENCE [LARGE SCALE GENOMIC DNA]</scope>
</reference>
<proteinExistence type="predicted"/>
<evidence type="ECO:0000313" key="3">
    <source>
        <dbReference type="Proteomes" id="UP000179344"/>
    </source>
</evidence>
<protein>
    <recommendedName>
        <fullName evidence="4">DUF1302 domain-containing protein</fullName>
    </recommendedName>
</protein>
<name>A0A1F6TBD9_9PROT</name>